<dbReference type="AlphaFoldDB" id="A0A9D4RX52"/>
<keyword evidence="2" id="KW-1185">Reference proteome</keyword>
<reference evidence="1" key="1">
    <citation type="journal article" date="2019" name="bioRxiv">
        <title>The Genome of the Zebra Mussel, Dreissena polymorpha: A Resource for Invasive Species Research.</title>
        <authorList>
            <person name="McCartney M.A."/>
            <person name="Auch B."/>
            <person name="Kono T."/>
            <person name="Mallez S."/>
            <person name="Zhang Y."/>
            <person name="Obille A."/>
            <person name="Becker A."/>
            <person name="Abrahante J.E."/>
            <person name="Garbe J."/>
            <person name="Badalamenti J.P."/>
            <person name="Herman A."/>
            <person name="Mangelson H."/>
            <person name="Liachko I."/>
            <person name="Sullivan S."/>
            <person name="Sone E.D."/>
            <person name="Koren S."/>
            <person name="Silverstein K.A.T."/>
            <person name="Beckman K.B."/>
            <person name="Gohl D.M."/>
        </authorList>
    </citation>
    <scope>NUCLEOTIDE SEQUENCE</scope>
    <source>
        <strain evidence="1">Duluth1</strain>
        <tissue evidence="1">Whole animal</tissue>
    </source>
</reference>
<organism evidence="1 2">
    <name type="scientific">Dreissena polymorpha</name>
    <name type="common">Zebra mussel</name>
    <name type="synonym">Mytilus polymorpha</name>
    <dbReference type="NCBI Taxonomy" id="45954"/>
    <lineage>
        <taxon>Eukaryota</taxon>
        <taxon>Metazoa</taxon>
        <taxon>Spiralia</taxon>
        <taxon>Lophotrochozoa</taxon>
        <taxon>Mollusca</taxon>
        <taxon>Bivalvia</taxon>
        <taxon>Autobranchia</taxon>
        <taxon>Heteroconchia</taxon>
        <taxon>Euheterodonta</taxon>
        <taxon>Imparidentia</taxon>
        <taxon>Neoheterodontei</taxon>
        <taxon>Myida</taxon>
        <taxon>Dreissenoidea</taxon>
        <taxon>Dreissenidae</taxon>
        <taxon>Dreissena</taxon>
    </lineage>
</organism>
<evidence type="ECO:0000313" key="1">
    <source>
        <dbReference type="EMBL" id="KAH3882225.1"/>
    </source>
</evidence>
<evidence type="ECO:0000313" key="2">
    <source>
        <dbReference type="Proteomes" id="UP000828390"/>
    </source>
</evidence>
<reference evidence="1" key="2">
    <citation type="submission" date="2020-11" db="EMBL/GenBank/DDBJ databases">
        <authorList>
            <person name="McCartney M.A."/>
            <person name="Auch B."/>
            <person name="Kono T."/>
            <person name="Mallez S."/>
            <person name="Becker A."/>
            <person name="Gohl D.M."/>
            <person name="Silverstein K.A.T."/>
            <person name="Koren S."/>
            <person name="Bechman K.B."/>
            <person name="Herman A."/>
            <person name="Abrahante J.E."/>
            <person name="Garbe J."/>
        </authorList>
    </citation>
    <scope>NUCLEOTIDE SEQUENCE</scope>
    <source>
        <strain evidence="1">Duluth1</strain>
        <tissue evidence="1">Whole animal</tissue>
    </source>
</reference>
<gene>
    <name evidence="1" type="ORF">DPMN_006159</name>
</gene>
<dbReference type="EMBL" id="JAIWYP010000001">
    <property type="protein sequence ID" value="KAH3882225.1"/>
    <property type="molecule type" value="Genomic_DNA"/>
</dbReference>
<accession>A0A9D4RX52</accession>
<protein>
    <submittedName>
        <fullName evidence="1">Uncharacterized protein</fullName>
    </submittedName>
</protein>
<comment type="caution">
    <text evidence="1">The sequence shown here is derived from an EMBL/GenBank/DDBJ whole genome shotgun (WGS) entry which is preliminary data.</text>
</comment>
<sequence length="73" mass="8425">MHGVLYYLLKENCKKDRGEQTSQPDTHLFRTSALAVRMPPPAYEIKFAFGCSFCVRILRMLYALLLLSLEICL</sequence>
<dbReference type="Proteomes" id="UP000828390">
    <property type="component" value="Unassembled WGS sequence"/>
</dbReference>
<proteinExistence type="predicted"/>
<name>A0A9D4RX52_DREPO</name>